<evidence type="ECO:0000256" key="9">
    <source>
        <dbReference type="ARBA" id="ARBA00023136"/>
    </source>
</evidence>
<reference evidence="16" key="3">
    <citation type="submission" date="2025-09" db="UniProtKB">
        <authorList>
            <consortium name="Ensembl"/>
        </authorList>
    </citation>
    <scope>IDENTIFICATION</scope>
</reference>
<evidence type="ECO:0000256" key="13">
    <source>
        <dbReference type="SAM" id="MobiDB-lite"/>
    </source>
</evidence>
<comment type="function">
    <text evidence="10">Acyl-CoA binding protein which acts as the peroxisome receptor for pexophagy but is dispensable for aggrephagy and nonselective autophagy. Binds medium- and long-chain acyl-CoA esters.</text>
</comment>
<dbReference type="GO" id="GO:0000062">
    <property type="term" value="F:fatty-acyl-CoA binding"/>
    <property type="evidence" value="ECO:0007669"/>
    <property type="project" value="InterPro"/>
</dbReference>
<dbReference type="Proteomes" id="UP000005207">
    <property type="component" value="Linkage group LG9"/>
</dbReference>
<evidence type="ECO:0000256" key="14">
    <source>
        <dbReference type="SAM" id="Phobius"/>
    </source>
</evidence>
<evidence type="ECO:0000256" key="7">
    <source>
        <dbReference type="ARBA" id="ARBA00023054"/>
    </source>
</evidence>
<dbReference type="InterPro" id="IPR014352">
    <property type="entry name" value="FERM/acyl-CoA-bd_prot_sf"/>
</dbReference>
<evidence type="ECO:0000313" key="17">
    <source>
        <dbReference type="Proteomes" id="UP000005207"/>
    </source>
</evidence>
<feature type="region of interest" description="Disordered" evidence="13">
    <location>
        <begin position="273"/>
        <end position="345"/>
    </location>
</feature>
<dbReference type="FunFam" id="1.20.80.10:FF:000010">
    <property type="entry name" value="Acyl-CoA-binding domain-containing protein 5"/>
    <property type="match status" value="1"/>
</dbReference>
<reference evidence="16" key="2">
    <citation type="submission" date="2025-08" db="UniProtKB">
        <authorList>
            <consortium name="Ensembl"/>
        </authorList>
    </citation>
    <scope>IDENTIFICATION</scope>
</reference>
<dbReference type="GO" id="GO:0000425">
    <property type="term" value="P:pexophagy"/>
    <property type="evidence" value="ECO:0007669"/>
    <property type="project" value="InterPro"/>
</dbReference>
<dbReference type="InterPro" id="IPR016347">
    <property type="entry name" value="ACBD5"/>
</dbReference>
<dbReference type="GeneTree" id="ENSGT00940000156350"/>
<feature type="compositionally biased region" description="Basic and acidic residues" evidence="13">
    <location>
        <begin position="298"/>
        <end position="308"/>
    </location>
</feature>
<feature type="domain" description="ACB" evidence="15">
    <location>
        <begin position="15"/>
        <end position="104"/>
    </location>
</feature>
<dbReference type="HOGENOM" id="CLU_034436_0_0_1"/>
<evidence type="ECO:0000256" key="10">
    <source>
        <dbReference type="ARBA" id="ARBA00025481"/>
    </source>
</evidence>
<evidence type="ECO:0000256" key="1">
    <source>
        <dbReference type="ARBA" id="ARBA00004167"/>
    </source>
</evidence>
<sequence length="466" mass="52418">MEVESVRVEDEGRLTQMRFDAAVKVIKSLPPNGPFQPSNDMMLKFYSYYKQATVGPCNIPRPSFWDVVGKAKWDAWNSLGEMSKEEAMSSYVDEMKLILEGMPMTDEVEELLKVLGPFYELVDEKKKITQISDLSTGFGTMMNSMASNSVAKSIVRNMEMNGTLETRPARLKQKEVRSEEDALEEDDEEEDEEEEDEEEEEEEEEEMVTREVRKGNKVAPVKYEYLKLFSEFLCSLFSLFVMTLDPSVAASAPNHLTSDSDSEVYCDSVDQFGQEENSEHNRSLDDLDEEQNHLQPPLEERRETREDVQGPLQVVRCGGEDGEAGGAMSQRLNVNVPGGSSARRGRGKAALTGSVWLFAGDGDGGRWGGAGTPGANLNEQIVVALARLQEDMQSVLERLHTLEALTASQARSVALSPTYASPPVNNRSQKPSWWPFDISPTSLAFALIWPFVVQWLIRLYLQRRRR</sequence>
<evidence type="ECO:0000313" key="16">
    <source>
        <dbReference type="Ensembl" id="ENSONIP00000008057.2"/>
    </source>
</evidence>
<keyword evidence="9 14" id="KW-0472">Membrane</keyword>
<dbReference type="PANTHER" id="PTHR23310">
    <property type="entry name" value="ACYL-COA-BINDING PROTEIN, ACBP"/>
    <property type="match status" value="1"/>
</dbReference>
<evidence type="ECO:0000256" key="11">
    <source>
        <dbReference type="PIRNR" id="PIRNR002412"/>
    </source>
</evidence>
<dbReference type="PROSITE" id="PS51228">
    <property type="entry name" value="ACB_2"/>
    <property type="match status" value="1"/>
</dbReference>
<evidence type="ECO:0000256" key="12">
    <source>
        <dbReference type="PIRSR" id="PIRSR002412-1"/>
    </source>
</evidence>
<feature type="compositionally biased region" description="Acidic residues" evidence="13">
    <location>
        <begin position="181"/>
        <end position="206"/>
    </location>
</feature>
<dbReference type="InParanoid" id="I3JGR6"/>
<dbReference type="InterPro" id="IPR000582">
    <property type="entry name" value="Acyl-CoA-binding_protein"/>
</dbReference>
<dbReference type="Ensembl" id="ENSONIT00000008062.2">
    <property type="protein sequence ID" value="ENSONIP00000008057.2"/>
    <property type="gene ID" value="ENSONIG00000006391.2"/>
</dbReference>
<dbReference type="SUPFAM" id="SSF47027">
    <property type="entry name" value="Acyl-CoA binding protein"/>
    <property type="match status" value="1"/>
</dbReference>
<dbReference type="PIRSF" id="PIRSF002412">
    <property type="entry name" value="MA_DBI"/>
    <property type="match status" value="1"/>
</dbReference>
<feature type="binding site" evidence="12">
    <location>
        <begin position="26"/>
        <end position="35"/>
    </location>
    <ligand>
        <name>an acyl-CoA</name>
        <dbReference type="ChEBI" id="CHEBI:58342"/>
    </ligand>
</feature>
<feature type="region of interest" description="Disordered" evidence="13">
    <location>
        <begin position="165"/>
        <end position="212"/>
    </location>
</feature>
<dbReference type="FunCoup" id="I3JGR6">
    <property type="interactions" value="718"/>
</dbReference>
<organism evidence="16 17">
    <name type="scientific">Oreochromis niloticus</name>
    <name type="common">Nile tilapia</name>
    <name type="synonym">Tilapia nilotica</name>
    <dbReference type="NCBI Taxonomy" id="8128"/>
    <lineage>
        <taxon>Eukaryota</taxon>
        <taxon>Metazoa</taxon>
        <taxon>Chordata</taxon>
        <taxon>Craniata</taxon>
        <taxon>Vertebrata</taxon>
        <taxon>Euteleostomi</taxon>
        <taxon>Actinopterygii</taxon>
        <taxon>Neopterygii</taxon>
        <taxon>Teleostei</taxon>
        <taxon>Neoteleostei</taxon>
        <taxon>Acanthomorphata</taxon>
        <taxon>Ovalentaria</taxon>
        <taxon>Cichlomorphae</taxon>
        <taxon>Cichliformes</taxon>
        <taxon>Cichlidae</taxon>
        <taxon>African cichlids</taxon>
        <taxon>Pseudocrenilabrinae</taxon>
        <taxon>Oreochromini</taxon>
        <taxon>Oreochromis</taxon>
    </lineage>
</organism>
<feature type="binding site" evidence="12">
    <location>
        <begin position="46"/>
        <end position="50"/>
    </location>
    <ligand>
        <name>an acyl-CoA</name>
        <dbReference type="ChEBI" id="CHEBI:58342"/>
    </ligand>
</feature>
<dbReference type="PANTHER" id="PTHR23310:SF6">
    <property type="entry name" value="ACYL-COA-BINDING DOMAIN-CONTAINING PROTEIN 5"/>
    <property type="match status" value="1"/>
</dbReference>
<evidence type="ECO:0000256" key="8">
    <source>
        <dbReference type="ARBA" id="ARBA00023121"/>
    </source>
</evidence>
<comment type="similarity">
    <text evidence="2">Belongs to the ATG37 family.</text>
</comment>
<dbReference type="Gene3D" id="1.20.80.10">
    <property type="match status" value="1"/>
</dbReference>
<dbReference type="CDD" id="cd00435">
    <property type="entry name" value="ACBP"/>
    <property type="match status" value="1"/>
</dbReference>
<dbReference type="GO" id="GO:0016020">
    <property type="term" value="C:membrane"/>
    <property type="evidence" value="ECO:0007669"/>
    <property type="project" value="UniProtKB-SubCell"/>
</dbReference>
<evidence type="ECO:0000256" key="3">
    <source>
        <dbReference type="ARBA" id="ARBA00022448"/>
    </source>
</evidence>
<evidence type="ECO:0000256" key="4">
    <source>
        <dbReference type="ARBA" id="ARBA00022692"/>
    </source>
</evidence>
<dbReference type="InterPro" id="IPR035984">
    <property type="entry name" value="Acyl-CoA-binding_sf"/>
</dbReference>
<keyword evidence="4 14" id="KW-0812">Transmembrane</keyword>
<dbReference type="GO" id="GO:0006631">
    <property type="term" value="P:fatty acid metabolic process"/>
    <property type="evidence" value="ECO:0007669"/>
    <property type="project" value="TreeGrafter"/>
</dbReference>
<accession>I3JGR6</accession>
<keyword evidence="3 11" id="KW-0813">Transport</keyword>
<dbReference type="InterPro" id="IPR022408">
    <property type="entry name" value="Acyl-CoA-binding_prot_CS"/>
</dbReference>
<feature type="transmembrane region" description="Helical" evidence="14">
    <location>
        <begin position="443"/>
        <end position="461"/>
    </location>
</feature>
<dbReference type="PROSITE" id="PS00880">
    <property type="entry name" value="ACB_1"/>
    <property type="match status" value="1"/>
</dbReference>
<name>I3JGR6_ORENI</name>
<dbReference type="GO" id="GO:0005777">
    <property type="term" value="C:peroxisome"/>
    <property type="evidence" value="ECO:0007669"/>
    <property type="project" value="TreeGrafter"/>
</dbReference>
<proteinExistence type="inferred from homology"/>
<evidence type="ECO:0000256" key="6">
    <source>
        <dbReference type="ARBA" id="ARBA00023006"/>
    </source>
</evidence>
<keyword evidence="6" id="KW-0072">Autophagy</keyword>
<keyword evidence="5 14" id="KW-1133">Transmembrane helix</keyword>
<evidence type="ECO:0000256" key="5">
    <source>
        <dbReference type="ARBA" id="ARBA00022989"/>
    </source>
</evidence>
<comment type="subcellular location">
    <subcellularLocation>
        <location evidence="1">Membrane</location>
        <topology evidence="1">Single-pass membrane protein</topology>
    </subcellularLocation>
</comment>
<dbReference type="AlphaFoldDB" id="I3JGR6"/>
<dbReference type="STRING" id="8128.ENSONIP00000008057"/>
<feature type="binding site" evidence="12">
    <location>
        <position position="91"/>
    </location>
    <ligand>
        <name>an acyl-CoA</name>
        <dbReference type="ChEBI" id="CHEBI:58342"/>
    </ligand>
</feature>
<evidence type="ECO:0000256" key="2">
    <source>
        <dbReference type="ARBA" id="ARBA00010310"/>
    </source>
</evidence>
<keyword evidence="8 11" id="KW-0446">Lipid-binding</keyword>
<dbReference type="OMA" id="RNPSWWP"/>
<protein>
    <recommendedName>
        <fullName evidence="11">Acyl-CoA-binding domain-containing protein 5</fullName>
    </recommendedName>
</protein>
<dbReference type="Pfam" id="PF00887">
    <property type="entry name" value="ACBP"/>
    <property type="match status" value="1"/>
</dbReference>
<reference evidence="17" key="1">
    <citation type="submission" date="2012-01" db="EMBL/GenBank/DDBJ databases">
        <title>The Genome Sequence of Oreochromis niloticus (Nile Tilapia).</title>
        <authorList>
            <consortium name="Broad Institute Genome Assembly Team"/>
            <consortium name="Broad Institute Sequencing Platform"/>
            <person name="Di Palma F."/>
            <person name="Johnson J."/>
            <person name="Lander E.S."/>
            <person name="Lindblad-Toh K."/>
        </authorList>
    </citation>
    <scope>NUCLEOTIDE SEQUENCE [LARGE SCALE GENOMIC DNA]</scope>
</reference>
<keyword evidence="17" id="KW-1185">Reference proteome</keyword>
<dbReference type="PRINTS" id="PR00689">
    <property type="entry name" value="ACOABINDINGP"/>
</dbReference>
<keyword evidence="7" id="KW-0175">Coiled coil</keyword>
<feature type="binding site" evidence="12">
    <location>
        <position position="72"/>
    </location>
    <ligand>
        <name>an acyl-CoA</name>
        <dbReference type="ChEBI" id="CHEBI:58342"/>
    </ligand>
</feature>
<evidence type="ECO:0000259" key="15">
    <source>
        <dbReference type="PROSITE" id="PS51228"/>
    </source>
</evidence>
<gene>
    <name evidence="16" type="primary">ACBD5</name>
    <name evidence="16" type="synonym">acbd5a</name>
</gene>